<evidence type="ECO:0000259" key="7">
    <source>
        <dbReference type="Pfam" id="PF01292"/>
    </source>
</evidence>
<dbReference type="STRING" id="1475481.GCA_000953855_01994"/>
<dbReference type="PANTHER" id="PTHR30485">
    <property type="entry name" value="NI/FE-HYDROGENASE 1 B-TYPE CYTOCHROME SUBUNIT"/>
    <property type="match status" value="1"/>
</dbReference>
<feature type="transmembrane region" description="Helical" evidence="6">
    <location>
        <begin position="43"/>
        <end position="63"/>
    </location>
</feature>
<dbReference type="PANTHER" id="PTHR30485:SF2">
    <property type="entry name" value="BLL0597 PROTEIN"/>
    <property type="match status" value="1"/>
</dbReference>
<evidence type="ECO:0000256" key="2">
    <source>
        <dbReference type="ARBA" id="ARBA00022475"/>
    </source>
</evidence>
<evidence type="ECO:0000313" key="9">
    <source>
        <dbReference type="Proteomes" id="UP000253740"/>
    </source>
</evidence>
<comment type="subcellular location">
    <subcellularLocation>
        <location evidence="1">Cell membrane</location>
        <topology evidence="1">Multi-pass membrane protein</topology>
    </subcellularLocation>
</comment>
<dbReference type="SUPFAM" id="SSF81342">
    <property type="entry name" value="Transmembrane di-heme cytochromes"/>
    <property type="match status" value="1"/>
</dbReference>
<dbReference type="Pfam" id="PF01292">
    <property type="entry name" value="Ni_hydr_CYTB"/>
    <property type="match status" value="1"/>
</dbReference>
<proteinExistence type="predicted"/>
<evidence type="ECO:0000256" key="6">
    <source>
        <dbReference type="SAM" id="Phobius"/>
    </source>
</evidence>
<dbReference type="GO" id="GO:0022904">
    <property type="term" value="P:respiratory electron transport chain"/>
    <property type="evidence" value="ECO:0007669"/>
    <property type="project" value="InterPro"/>
</dbReference>
<keyword evidence="2" id="KW-1003">Cell membrane</keyword>
<feature type="domain" description="Cytochrome b561 bacterial/Ni-hydrogenase" evidence="7">
    <location>
        <begin position="11"/>
        <end position="185"/>
    </location>
</feature>
<evidence type="ECO:0000256" key="3">
    <source>
        <dbReference type="ARBA" id="ARBA00022692"/>
    </source>
</evidence>
<dbReference type="GO" id="GO:0005886">
    <property type="term" value="C:plasma membrane"/>
    <property type="evidence" value="ECO:0007669"/>
    <property type="project" value="UniProtKB-SubCell"/>
</dbReference>
<feature type="transmembrane region" description="Helical" evidence="6">
    <location>
        <begin position="101"/>
        <end position="122"/>
    </location>
</feature>
<dbReference type="InterPro" id="IPR051542">
    <property type="entry name" value="Hydrogenase_cytochrome"/>
</dbReference>
<reference evidence="8" key="1">
    <citation type="submission" date="2015-08" db="EMBL/GenBank/DDBJ databases">
        <title>Complete DNA Sequence of Pseudomonas syringae pv. actinidiae, the Causal Agent of Kiwifruit Canker Disease.</title>
        <authorList>
            <person name="Rikkerink E.H.A."/>
            <person name="Fineran P.C."/>
        </authorList>
    </citation>
    <scope>NUCLEOTIDE SEQUENCE</scope>
    <source>
        <strain evidence="8">SkMP5</strain>
    </source>
</reference>
<feature type="transmembrane region" description="Helical" evidence="6">
    <location>
        <begin position="193"/>
        <end position="218"/>
    </location>
</feature>
<keyword evidence="4 6" id="KW-1133">Transmembrane helix</keyword>
<dbReference type="EMBL" id="DF970222">
    <property type="protein sequence ID" value="GAP66640.1"/>
    <property type="molecule type" value="Genomic_DNA"/>
</dbReference>
<keyword evidence="3 6" id="KW-0812">Transmembrane</keyword>
<dbReference type="OrthoDB" id="196472at2"/>
<dbReference type="Proteomes" id="UP000253740">
    <property type="component" value="Unassembled WGS sequence"/>
</dbReference>
<dbReference type="Gene3D" id="1.20.950.20">
    <property type="entry name" value="Transmembrane di-heme cytochromes, Chain C"/>
    <property type="match status" value="1"/>
</dbReference>
<dbReference type="GO" id="GO:0020037">
    <property type="term" value="F:heme binding"/>
    <property type="evidence" value="ECO:0007669"/>
    <property type="project" value="TreeGrafter"/>
</dbReference>
<sequence>MSKAMQRVKAWDLPTRLTHGALAVLVLLQYGTAEWHWLSMDWHFRFGYATLALVLFRIAWGFAGSQSSRFADFVRGPARVAAYLRATLAQREARTLGHNPLGGWSVLALLLSLALQAVTGLFSSDDITLFGPLAGRVADDTVALMSALHKANQKLLLALVALHVGAVFAHLWFKRDNLIAPMLHGWKRWPAAVALRFAPVWRALLLLTIAAALVWGVVAWGEAGGATY</sequence>
<evidence type="ECO:0000256" key="4">
    <source>
        <dbReference type="ARBA" id="ARBA00022989"/>
    </source>
</evidence>
<dbReference type="RefSeq" id="WP_062537232.1">
    <property type="nucleotide sequence ID" value="NZ_DF970222.1"/>
</dbReference>
<dbReference type="InterPro" id="IPR016174">
    <property type="entry name" value="Di-haem_cyt_TM"/>
</dbReference>
<dbReference type="InterPro" id="IPR011577">
    <property type="entry name" value="Cyt_b561_bac/Ni-Hgenase"/>
</dbReference>
<protein>
    <submittedName>
        <fullName evidence="8">Cytochrome B561</fullName>
    </submittedName>
</protein>
<keyword evidence="5 6" id="KW-0472">Membrane</keyword>
<evidence type="ECO:0000256" key="5">
    <source>
        <dbReference type="ARBA" id="ARBA00023136"/>
    </source>
</evidence>
<evidence type="ECO:0000313" key="8">
    <source>
        <dbReference type="EMBL" id="GAP66640.1"/>
    </source>
</evidence>
<name>A0A0K8QP33_9GAMM</name>
<feature type="transmembrane region" description="Helical" evidence="6">
    <location>
        <begin position="155"/>
        <end position="173"/>
    </location>
</feature>
<dbReference type="AlphaFoldDB" id="A0A0K8QP33"/>
<organism evidence="8">
    <name type="scientific">Mizugakiibacter sediminis</name>
    <dbReference type="NCBI Taxonomy" id="1475481"/>
    <lineage>
        <taxon>Bacteria</taxon>
        <taxon>Pseudomonadati</taxon>
        <taxon>Pseudomonadota</taxon>
        <taxon>Gammaproteobacteria</taxon>
        <taxon>Lysobacterales</taxon>
        <taxon>Rhodanobacteraceae</taxon>
        <taxon>Mizugakiibacter</taxon>
    </lineage>
</organism>
<gene>
    <name evidence="8" type="ORF">MBSD_n1951</name>
</gene>
<accession>A0A0K8QP33</accession>
<dbReference type="GO" id="GO:0009055">
    <property type="term" value="F:electron transfer activity"/>
    <property type="evidence" value="ECO:0007669"/>
    <property type="project" value="InterPro"/>
</dbReference>
<keyword evidence="9" id="KW-1185">Reference proteome</keyword>
<evidence type="ECO:0000256" key="1">
    <source>
        <dbReference type="ARBA" id="ARBA00004651"/>
    </source>
</evidence>